<dbReference type="EMBL" id="LGCI01000014">
    <property type="protein sequence ID" value="KOY79896.1"/>
    <property type="molecule type" value="Genomic_DNA"/>
</dbReference>
<dbReference type="Gene3D" id="1.20.58.1690">
    <property type="match status" value="2"/>
</dbReference>
<dbReference type="Proteomes" id="UP000037977">
    <property type="component" value="Unassembled WGS sequence"/>
</dbReference>
<dbReference type="PANTHER" id="PTHR40038">
    <property type="entry name" value="MEMBRANE-ASSOCIATED PROTEIN TCAA"/>
    <property type="match status" value="1"/>
</dbReference>
<reference evidence="2 3" key="1">
    <citation type="submission" date="2015-07" db="EMBL/GenBank/DDBJ databases">
        <title>Genome sequencing project for genomic taxonomy and phylogenomics of Bacillus-like bacteria.</title>
        <authorList>
            <person name="Liu B."/>
            <person name="Wang J."/>
            <person name="Zhu Y."/>
            <person name="Liu G."/>
            <person name="Chen Q."/>
            <person name="Chen Z."/>
            <person name="Che J."/>
            <person name="Ge C."/>
            <person name="Shi H."/>
            <person name="Pan Z."/>
            <person name="Liu X."/>
        </authorList>
    </citation>
    <scope>NUCLEOTIDE SEQUENCE [LARGE SCALE GENOMIC DNA]</scope>
    <source>
        <strain evidence="2 3">DSM 54</strain>
    </source>
</reference>
<name>A0A0M9DGF3_9BACI</name>
<dbReference type="PATRIC" id="fig|33935.3.peg.3649"/>
<dbReference type="InterPro" id="IPR038434">
    <property type="entry name" value="YARHG_sf"/>
</dbReference>
<evidence type="ECO:0000313" key="2">
    <source>
        <dbReference type="EMBL" id="KOY79896.1"/>
    </source>
</evidence>
<dbReference type="InterPro" id="IPR025582">
    <property type="entry name" value="YARHG_dom"/>
</dbReference>
<dbReference type="Pfam" id="PF13308">
    <property type="entry name" value="YARHG"/>
    <property type="match status" value="2"/>
</dbReference>
<sequence>MKGTLGEILLIITLVSVISYAIIQPVSFKAAIVPLDLAEKLHSLPRIVSEKVDGLMNEEGVGEDSDYILSNSNTEYLTYEHLADLTEKELRIARNELYARHGFIFGAEDLKMYFQNQVWYEENSNFSETSLSDIELANVYLISTLENSLKHTSEFIIPYSYNAYLDTSDIANYSQEQLKYIRNEIFARHGYQFASGPLQEYFSSKPWYVANPYFHDEQLSDVELANIEFIQSYE</sequence>
<organism evidence="2 3">
    <name type="scientific">Lysinibacillus macroides</name>
    <dbReference type="NCBI Taxonomy" id="33935"/>
    <lineage>
        <taxon>Bacteria</taxon>
        <taxon>Bacillati</taxon>
        <taxon>Bacillota</taxon>
        <taxon>Bacilli</taxon>
        <taxon>Bacillales</taxon>
        <taxon>Bacillaceae</taxon>
        <taxon>Lysinibacillus</taxon>
    </lineage>
</organism>
<feature type="domain" description="YARHG" evidence="1">
    <location>
        <begin position="153"/>
        <end position="234"/>
    </location>
</feature>
<accession>A0A0M9DGF3</accession>
<dbReference type="SMART" id="SM01324">
    <property type="entry name" value="YARHG"/>
    <property type="match status" value="2"/>
</dbReference>
<comment type="caution">
    <text evidence="2">The sequence shown here is derived from an EMBL/GenBank/DDBJ whole genome shotgun (WGS) entry which is preliminary data.</text>
</comment>
<evidence type="ECO:0000313" key="3">
    <source>
        <dbReference type="Proteomes" id="UP000037977"/>
    </source>
</evidence>
<proteinExistence type="predicted"/>
<dbReference type="OrthoDB" id="1682769at2"/>
<evidence type="ECO:0000259" key="1">
    <source>
        <dbReference type="SMART" id="SM01324"/>
    </source>
</evidence>
<dbReference type="RefSeq" id="WP_053997005.1">
    <property type="nucleotide sequence ID" value="NZ_CP065643.1"/>
</dbReference>
<dbReference type="PANTHER" id="PTHR40038:SF1">
    <property type="entry name" value="MEMBRANE-ASSOCIATED PROTEIN TCAA"/>
    <property type="match status" value="1"/>
</dbReference>
<feature type="domain" description="YARHG" evidence="1">
    <location>
        <begin position="65"/>
        <end position="147"/>
    </location>
</feature>
<gene>
    <name evidence="2" type="ORF">ADM90_21995</name>
</gene>
<dbReference type="STRING" id="33935.ADM90_21995"/>
<keyword evidence="3" id="KW-1185">Reference proteome</keyword>
<protein>
    <recommendedName>
        <fullName evidence="1">YARHG domain-containing protein</fullName>
    </recommendedName>
</protein>
<dbReference type="AlphaFoldDB" id="A0A0M9DGF3"/>